<dbReference type="Gene3D" id="2.70.98.10">
    <property type="match status" value="1"/>
</dbReference>
<dbReference type="RefSeq" id="WP_146569059.1">
    <property type="nucleotide sequence ID" value="NZ_SIHJ01000009.1"/>
</dbReference>
<dbReference type="InterPro" id="IPR041371">
    <property type="entry name" value="GH92_N"/>
</dbReference>
<dbReference type="GO" id="GO:0005975">
    <property type="term" value="P:carbohydrate metabolic process"/>
    <property type="evidence" value="ECO:0007669"/>
    <property type="project" value="InterPro"/>
</dbReference>
<dbReference type="AlphaFoldDB" id="A0A5C5UT34"/>
<name>A0A5C5UT34_9BACT</name>
<evidence type="ECO:0000256" key="3">
    <source>
        <dbReference type="SAM" id="SignalP"/>
    </source>
</evidence>
<comment type="caution">
    <text evidence="6">The sequence shown here is derived from an EMBL/GenBank/DDBJ whole genome shotgun (WGS) entry which is preliminary data.</text>
</comment>
<keyword evidence="1" id="KW-0175">Coiled coil</keyword>
<dbReference type="PANTHER" id="PTHR12143">
    <property type="entry name" value="PEPTIDE N-GLYCANASE PNGASE -RELATED"/>
    <property type="match status" value="1"/>
</dbReference>
<evidence type="ECO:0000259" key="5">
    <source>
        <dbReference type="Pfam" id="PF17678"/>
    </source>
</evidence>
<dbReference type="InterPro" id="IPR012939">
    <property type="entry name" value="Glyco_hydro_92"/>
</dbReference>
<protein>
    <submittedName>
        <fullName evidence="6">Glycosyl hydrolase family 92</fullName>
    </submittedName>
</protein>
<dbReference type="SUPFAM" id="SSF48208">
    <property type="entry name" value="Six-hairpin glycosidases"/>
    <property type="match status" value="1"/>
</dbReference>
<keyword evidence="3" id="KW-0732">Signal</keyword>
<gene>
    <name evidence="6" type="ORF">KOR34_52560</name>
</gene>
<dbReference type="InterPro" id="IPR014718">
    <property type="entry name" value="GH-type_carb-bd"/>
</dbReference>
<dbReference type="GO" id="GO:0005829">
    <property type="term" value="C:cytosol"/>
    <property type="evidence" value="ECO:0007669"/>
    <property type="project" value="TreeGrafter"/>
</dbReference>
<dbReference type="InterPro" id="IPR050883">
    <property type="entry name" value="PNGase"/>
</dbReference>
<dbReference type="FunFam" id="1.20.1610.10:FF:000001">
    <property type="entry name" value="Putative alpha-1,2-mannosidase"/>
    <property type="match status" value="1"/>
</dbReference>
<dbReference type="Gene3D" id="1.20.1050.60">
    <property type="entry name" value="alpha-1,2-mannosidase"/>
    <property type="match status" value="1"/>
</dbReference>
<dbReference type="Gene3D" id="1.20.1610.10">
    <property type="entry name" value="alpha-1,2-mannosidases domains"/>
    <property type="match status" value="1"/>
</dbReference>
<dbReference type="FunFam" id="1.20.1050.60:FF:000001">
    <property type="entry name" value="Putative alpha-1,2-mannosidase"/>
    <property type="match status" value="1"/>
</dbReference>
<organism evidence="6 7">
    <name type="scientific">Posidoniimonas corsicana</name>
    <dbReference type="NCBI Taxonomy" id="1938618"/>
    <lineage>
        <taxon>Bacteria</taxon>
        <taxon>Pseudomonadati</taxon>
        <taxon>Planctomycetota</taxon>
        <taxon>Planctomycetia</taxon>
        <taxon>Pirellulales</taxon>
        <taxon>Lacipirellulaceae</taxon>
        <taxon>Posidoniimonas</taxon>
    </lineage>
</organism>
<evidence type="ECO:0000313" key="6">
    <source>
        <dbReference type="EMBL" id="TWT29346.1"/>
    </source>
</evidence>
<feature type="coiled-coil region" evidence="1">
    <location>
        <begin position="262"/>
        <end position="289"/>
    </location>
</feature>
<dbReference type="Pfam" id="PF07971">
    <property type="entry name" value="Glyco_hydro_92"/>
    <property type="match status" value="1"/>
</dbReference>
<dbReference type="GO" id="GO:0000224">
    <property type="term" value="F:peptide-N4-(N-acetyl-beta-glucosaminyl)asparagine amidase activity"/>
    <property type="evidence" value="ECO:0007669"/>
    <property type="project" value="TreeGrafter"/>
</dbReference>
<evidence type="ECO:0000256" key="2">
    <source>
        <dbReference type="SAM" id="MobiDB-lite"/>
    </source>
</evidence>
<dbReference type="FunFam" id="3.30.2080.10:FF:000001">
    <property type="entry name" value="Alpha-1,2-mannosidase subfamily"/>
    <property type="match status" value="1"/>
</dbReference>
<dbReference type="OrthoDB" id="9804511at2"/>
<dbReference type="Gene3D" id="3.30.2080.10">
    <property type="entry name" value="GH92 mannosidase domain"/>
    <property type="match status" value="1"/>
</dbReference>
<keyword evidence="6" id="KW-0378">Hydrolase</keyword>
<dbReference type="InterPro" id="IPR008928">
    <property type="entry name" value="6-hairpin_glycosidase_sf"/>
</dbReference>
<dbReference type="GO" id="GO:0006516">
    <property type="term" value="P:glycoprotein catabolic process"/>
    <property type="evidence" value="ECO:0007669"/>
    <property type="project" value="TreeGrafter"/>
</dbReference>
<dbReference type="EMBL" id="SIHJ01000009">
    <property type="protein sequence ID" value="TWT29346.1"/>
    <property type="molecule type" value="Genomic_DNA"/>
</dbReference>
<dbReference type="NCBIfam" id="TIGR01180">
    <property type="entry name" value="aman2_put"/>
    <property type="match status" value="1"/>
</dbReference>
<accession>A0A5C5UT34</accession>
<feature type="signal peptide" evidence="3">
    <location>
        <begin position="1"/>
        <end position="24"/>
    </location>
</feature>
<evidence type="ECO:0000256" key="1">
    <source>
        <dbReference type="SAM" id="Coils"/>
    </source>
</evidence>
<feature type="chain" id="PRO_5022932481" evidence="3">
    <location>
        <begin position="25"/>
        <end position="763"/>
    </location>
</feature>
<dbReference type="Proteomes" id="UP000316714">
    <property type="component" value="Unassembled WGS sequence"/>
</dbReference>
<keyword evidence="7" id="KW-1185">Reference proteome</keyword>
<proteinExistence type="predicted"/>
<dbReference type="PANTHER" id="PTHR12143:SF43">
    <property type="entry name" value="PUTATIVE-RELATED"/>
    <property type="match status" value="1"/>
</dbReference>
<reference evidence="6 7" key="1">
    <citation type="submission" date="2019-02" db="EMBL/GenBank/DDBJ databases">
        <title>Deep-cultivation of Planctomycetes and their phenomic and genomic characterization uncovers novel biology.</title>
        <authorList>
            <person name="Wiegand S."/>
            <person name="Jogler M."/>
            <person name="Boedeker C."/>
            <person name="Pinto D."/>
            <person name="Vollmers J."/>
            <person name="Rivas-Marin E."/>
            <person name="Kohn T."/>
            <person name="Peeters S.H."/>
            <person name="Heuer A."/>
            <person name="Rast P."/>
            <person name="Oberbeckmann S."/>
            <person name="Bunk B."/>
            <person name="Jeske O."/>
            <person name="Meyerdierks A."/>
            <person name="Storesund J.E."/>
            <person name="Kallscheuer N."/>
            <person name="Luecker S."/>
            <person name="Lage O.M."/>
            <person name="Pohl T."/>
            <person name="Merkel B.J."/>
            <person name="Hornburger P."/>
            <person name="Mueller R.-W."/>
            <person name="Bruemmer F."/>
            <person name="Labrenz M."/>
            <person name="Spormann A.M."/>
            <person name="Op Den Camp H."/>
            <person name="Overmann J."/>
            <person name="Amann R."/>
            <person name="Jetten M.S.M."/>
            <person name="Mascher T."/>
            <person name="Medema M.H."/>
            <person name="Devos D.P."/>
            <person name="Kaster A.-K."/>
            <person name="Ovreas L."/>
            <person name="Rohde M."/>
            <person name="Galperin M.Y."/>
            <person name="Jogler C."/>
        </authorList>
    </citation>
    <scope>NUCLEOTIDE SEQUENCE [LARGE SCALE GENOMIC DNA]</scope>
    <source>
        <strain evidence="6 7">KOR34</strain>
    </source>
</reference>
<dbReference type="GO" id="GO:0030246">
    <property type="term" value="F:carbohydrate binding"/>
    <property type="evidence" value="ECO:0007669"/>
    <property type="project" value="InterPro"/>
</dbReference>
<feature type="region of interest" description="Disordered" evidence="2">
    <location>
        <begin position="732"/>
        <end position="763"/>
    </location>
</feature>
<dbReference type="Pfam" id="PF17678">
    <property type="entry name" value="Glyco_hydro_92N"/>
    <property type="match status" value="1"/>
</dbReference>
<evidence type="ECO:0000313" key="7">
    <source>
        <dbReference type="Proteomes" id="UP000316714"/>
    </source>
</evidence>
<feature type="domain" description="Glycosyl hydrolase family 92 N-terminal" evidence="5">
    <location>
        <begin position="33"/>
        <end position="258"/>
    </location>
</feature>
<feature type="compositionally biased region" description="Basic and acidic residues" evidence="2">
    <location>
        <begin position="743"/>
        <end position="753"/>
    </location>
</feature>
<feature type="domain" description="Glycosyl hydrolase family 92" evidence="4">
    <location>
        <begin position="264"/>
        <end position="741"/>
    </location>
</feature>
<evidence type="ECO:0000259" key="4">
    <source>
        <dbReference type="Pfam" id="PF07971"/>
    </source>
</evidence>
<sequence length="763" mass="85729" precursor="true">MPLRASSLALLTLLALGVRGAANADELPDLVRHVNTLQGTNSRFELTRGNTYPTCALPFGMHTWTPQTGHNGDGWKYQYHKDTIRGFQQAHQCSSWSNDYAVFSLMPVVGDLKVDQHARAARFSHDDEVGKPHYYGVKLANGVQTEISPTTRGAMLRFRFPAERDAHLVLDGYTGRSEVRLDPDNNRIVGWVRNGRNQPRGFVNHFVVQFDTPYQAFGCWRARSGEVEPGQDQARGRGAGAYVTFPPGAVVQAKAASSYVSAEQAELNLNRELGDYNQLEEVKQAAEEVWNRHLGTIMVEGGSEERTDTFYSCYFRASLFPRKFYERDENGDPFYRSPYDGELHQGYLYTDTGLWDTFRAQMPLNALLYPEMHGRYMQGLMAAYRQCGWLPSWSFPGEAGSMIGNHAISLLTDAWAKGIHTFDPAVALEAYDHESSEKGPWGPANGRRGADVIDRLGYLPYPEFREGTAKTLEYAYDDWCGYHLATLTGHDDYAQKFAARMRSYQHVFDAETGFMRGRDADGKWNDRFDPIEWGGPYTEGSAWHWVWSVFHDPAGLAELLGGDQAFIAKLDAVFDAPAEFKPGTYGAPIHEMREMVLGQMGQYAHGNQPIQHMPYLYAYTSEPWKAQRWTREVMRKLYNATEDGYPGDEDQGQTSSWFVLSALGFYSVCPGVDQYVIGSPAFAKATITLEDGGKFVVEADGNSPENVYIQRATLNGRPFERNYLTHEEVTSGGVLKLQMGPEPNRDRGVRPQDRPYSVSTAAE</sequence>
<dbReference type="InterPro" id="IPR005887">
    <property type="entry name" value="GH92_a_mannosidase_put"/>
</dbReference>